<keyword evidence="2" id="KW-1185">Reference proteome</keyword>
<protein>
    <submittedName>
        <fullName evidence="1">Uncharacterized protein</fullName>
    </submittedName>
</protein>
<sequence length="187" mass="20224">MFNYDTQRYQFVVRSCYLLGTIKMTGKIIALFCLQFALFNTISAQCLNRIVPGCGQNILPMPVPVSDTLLQNQVIIGQNYPPIVDLPYGVEAIVPNQVYNPATTIIQDSSVANNLANALQLLVVSNLLSNTLPSSSPDVIIPGMGLGAVDYGMLGPYNPMVAPMNPMLAPINSTWGRIGGEKLFGFV</sequence>
<dbReference type="EMBL" id="JACKWZ010000030">
    <property type="protein sequence ID" value="KAF9420656.1"/>
    <property type="molecule type" value="Genomic_DNA"/>
</dbReference>
<reference evidence="1" key="1">
    <citation type="submission" date="2020-08" db="EMBL/GenBank/DDBJ databases">
        <title>Spodoptera exigua strain:BAW_Kor-Di-RS1 Genome sequencing and assembly.</title>
        <authorList>
            <person name="Kim J."/>
            <person name="Nam H.Y."/>
            <person name="Kwon M."/>
            <person name="Choi J.H."/>
            <person name="Cho S.R."/>
            <person name="Kim G.-H."/>
        </authorList>
    </citation>
    <scope>NUCLEOTIDE SEQUENCE</scope>
    <source>
        <strain evidence="1">BAW_Kor-Di-RS1</strain>
        <tissue evidence="1">Whole-body</tissue>
    </source>
</reference>
<dbReference type="Proteomes" id="UP000648187">
    <property type="component" value="Unassembled WGS sequence"/>
</dbReference>
<name>A0A835L8Q9_SPOEX</name>
<accession>A0A835L8Q9</accession>
<comment type="caution">
    <text evidence="1">The sequence shown here is derived from an EMBL/GenBank/DDBJ whole genome shotgun (WGS) entry which is preliminary data.</text>
</comment>
<dbReference type="AlphaFoldDB" id="A0A835L8Q9"/>
<evidence type="ECO:0000313" key="1">
    <source>
        <dbReference type="EMBL" id="KAF9420656.1"/>
    </source>
</evidence>
<evidence type="ECO:0000313" key="2">
    <source>
        <dbReference type="Proteomes" id="UP000648187"/>
    </source>
</evidence>
<organism evidence="1 2">
    <name type="scientific">Spodoptera exigua</name>
    <name type="common">Beet armyworm</name>
    <name type="synonym">Noctua fulgens</name>
    <dbReference type="NCBI Taxonomy" id="7107"/>
    <lineage>
        <taxon>Eukaryota</taxon>
        <taxon>Metazoa</taxon>
        <taxon>Ecdysozoa</taxon>
        <taxon>Arthropoda</taxon>
        <taxon>Hexapoda</taxon>
        <taxon>Insecta</taxon>
        <taxon>Pterygota</taxon>
        <taxon>Neoptera</taxon>
        <taxon>Endopterygota</taxon>
        <taxon>Lepidoptera</taxon>
        <taxon>Glossata</taxon>
        <taxon>Ditrysia</taxon>
        <taxon>Noctuoidea</taxon>
        <taxon>Noctuidae</taxon>
        <taxon>Amphipyrinae</taxon>
        <taxon>Spodoptera</taxon>
    </lineage>
</organism>
<proteinExistence type="predicted"/>
<gene>
    <name evidence="1" type="ORF">HW555_003203</name>
</gene>